<reference evidence="3" key="1">
    <citation type="journal article" date="2012" name="Proc. Natl. Acad. Sci. U.S.A.">
        <title>Antigenic diversity is generated by distinct evolutionary mechanisms in African trypanosome species.</title>
        <authorList>
            <person name="Jackson A.P."/>
            <person name="Berry A."/>
            <person name="Aslett M."/>
            <person name="Allison H.C."/>
            <person name="Burton P."/>
            <person name="Vavrova-Anderson J."/>
            <person name="Brown R."/>
            <person name="Browne H."/>
            <person name="Corton N."/>
            <person name="Hauser H."/>
            <person name="Gamble J."/>
            <person name="Gilderthorp R."/>
            <person name="Marcello L."/>
            <person name="McQuillan J."/>
            <person name="Otto T.D."/>
            <person name="Quail M.A."/>
            <person name="Sanders M.J."/>
            <person name="van Tonder A."/>
            <person name="Ginger M.L."/>
            <person name="Field M.C."/>
            <person name="Barry J.D."/>
            <person name="Hertz-Fowler C."/>
            <person name="Berriman M."/>
        </authorList>
    </citation>
    <scope>NUCLEOTIDE SEQUENCE</scope>
    <source>
        <strain evidence="3">Y486</strain>
    </source>
</reference>
<protein>
    <recommendedName>
        <fullName evidence="2">DUF6787 domain-containing protein</fullName>
    </recommendedName>
</protein>
<dbReference type="InterPro" id="IPR046714">
    <property type="entry name" value="DUF6787"/>
</dbReference>
<evidence type="ECO:0000259" key="2">
    <source>
        <dbReference type="Pfam" id="PF20584"/>
    </source>
</evidence>
<sequence length="190" mass="21817">MQRRILPRCRGRDARVCCHFPIRECSSSKAEAAGSARAAKEAVDVPTDSSAARPPTRKDWRTHKEVVFVKGVPMKGPLLKLPWKEQFLICAIFSITGGASIFFVRPLIQMLISDGFLGLPEDSSLMKGPWLFRLLYISITFPAYSFVLFVVGSLFGRRVWFSFMIHKMWSRFLTRRGGERLKYLLDIRHY</sequence>
<dbReference type="AlphaFoldDB" id="G0U4Q2"/>
<proteinExistence type="predicted"/>
<feature type="domain" description="DUF6787" evidence="2">
    <location>
        <begin position="89"/>
        <end position="173"/>
    </location>
</feature>
<feature type="transmembrane region" description="Helical" evidence="1">
    <location>
        <begin position="132"/>
        <end position="155"/>
    </location>
</feature>
<dbReference type="VEuPathDB" id="TriTrypDB:TvY486_1014590"/>
<dbReference type="EMBL" id="HE573026">
    <property type="protein sequence ID" value="CCC52416.1"/>
    <property type="molecule type" value="Genomic_DNA"/>
</dbReference>
<evidence type="ECO:0000313" key="3">
    <source>
        <dbReference type="EMBL" id="CCC52416.1"/>
    </source>
</evidence>
<keyword evidence="1" id="KW-1133">Transmembrane helix</keyword>
<evidence type="ECO:0000256" key="1">
    <source>
        <dbReference type="SAM" id="Phobius"/>
    </source>
</evidence>
<accession>G0U4Q2</accession>
<keyword evidence="1" id="KW-0472">Membrane</keyword>
<gene>
    <name evidence="3" type="ORF">TVY486_1014590</name>
</gene>
<feature type="transmembrane region" description="Helical" evidence="1">
    <location>
        <begin position="87"/>
        <end position="112"/>
    </location>
</feature>
<keyword evidence="1" id="KW-0812">Transmembrane</keyword>
<name>G0U4Q2_TRYVY</name>
<dbReference type="Pfam" id="PF20584">
    <property type="entry name" value="DUF6787"/>
    <property type="match status" value="1"/>
</dbReference>
<organism evidence="3">
    <name type="scientific">Trypanosoma vivax (strain Y486)</name>
    <dbReference type="NCBI Taxonomy" id="1055687"/>
    <lineage>
        <taxon>Eukaryota</taxon>
        <taxon>Discoba</taxon>
        <taxon>Euglenozoa</taxon>
        <taxon>Kinetoplastea</taxon>
        <taxon>Metakinetoplastina</taxon>
        <taxon>Trypanosomatida</taxon>
        <taxon>Trypanosomatidae</taxon>
        <taxon>Trypanosoma</taxon>
        <taxon>Duttonella</taxon>
    </lineage>
</organism>